<feature type="transmembrane region" description="Helical" evidence="6">
    <location>
        <begin position="48"/>
        <end position="69"/>
    </location>
</feature>
<dbReference type="PANTHER" id="PTHR30213">
    <property type="entry name" value="INNER MEMBRANE PROTEIN YHJD"/>
    <property type="match status" value="1"/>
</dbReference>
<keyword evidence="8" id="KW-1185">Reference proteome</keyword>
<feature type="transmembrane region" description="Helical" evidence="6">
    <location>
        <begin position="148"/>
        <end position="169"/>
    </location>
</feature>
<keyword evidence="2" id="KW-1003">Cell membrane</keyword>
<evidence type="ECO:0000313" key="7">
    <source>
        <dbReference type="EMBL" id="GCD95421.1"/>
    </source>
</evidence>
<comment type="caution">
    <text evidence="7">The sequence shown here is derived from an EMBL/GenBank/DDBJ whole genome shotgun (WGS) entry which is preliminary data.</text>
</comment>
<evidence type="ECO:0000256" key="2">
    <source>
        <dbReference type="ARBA" id="ARBA00022475"/>
    </source>
</evidence>
<evidence type="ECO:0000256" key="4">
    <source>
        <dbReference type="ARBA" id="ARBA00022989"/>
    </source>
</evidence>
<dbReference type="Pfam" id="PF03631">
    <property type="entry name" value="Virul_fac_BrkB"/>
    <property type="match status" value="1"/>
</dbReference>
<dbReference type="EMBL" id="BIFH01000017">
    <property type="protein sequence ID" value="GCD95421.1"/>
    <property type="molecule type" value="Genomic_DNA"/>
</dbReference>
<proteinExistence type="predicted"/>
<name>A0A401YLE8_9ACTN</name>
<accession>A0A401YLE8</accession>
<dbReference type="Proteomes" id="UP000286931">
    <property type="component" value="Unassembled WGS sequence"/>
</dbReference>
<feature type="transmembrane region" description="Helical" evidence="6">
    <location>
        <begin position="254"/>
        <end position="276"/>
    </location>
</feature>
<evidence type="ECO:0000313" key="8">
    <source>
        <dbReference type="Proteomes" id="UP000286931"/>
    </source>
</evidence>
<evidence type="ECO:0000256" key="5">
    <source>
        <dbReference type="ARBA" id="ARBA00023136"/>
    </source>
</evidence>
<dbReference type="RefSeq" id="WP_246126672.1">
    <property type="nucleotide sequence ID" value="NZ_BIFH01000017.1"/>
</dbReference>
<evidence type="ECO:0000256" key="6">
    <source>
        <dbReference type="SAM" id="Phobius"/>
    </source>
</evidence>
<comment type="subcellular location">
    <subcellularLocation>
        <location evidence="1">Cell membrane</location>
        <topology evidence="1">Multi-pass membrane protein</topology>
    </subcellularLocation>
</comment>
<dbReference type="InterPro" id="IPR017039">
    <property type="entry name" value="Virul_fac_BrkB"/>
</dbReference>
<keyword evidence="4 6" id="KW-1133">Transmembrane helix</keyword>
<dbReference type="AlphaFoldDB" id="A0A401YLE8"/>
<gene>
    <name evidence="7" type="ORF">EHYA_03094</name>
</gene>
<keyword evidence="5 6" id="KW-0472">Membrane</keyword>
<dbReference type="PANTHER" id="PTHR30213:SF1">
    <property type="entry name" value="INNER MEMBRANE PROTEIN YHJD"/>
    <property type="match status" value="1"/>
</dbReference>
<evidence type="ECO:0000256" key="1">
    <source>
        <dbReference type="ARBA" id="ARBA00004651"/>
    </source>
</evidence>
<reference evidence="7 8" key="1">
    <citation type="submission" date="2018-12" db="EMBL/GenBank/DDBJ databases">
        <title>Draft genome sequence of Embleya hyalina NBRC 13850T.</title>
        <authorList>
            <person name="Komaki H."/>
            <person name="Hosoyama A."/>
            <person name="Kimura A."/>
            <person name="Ichikawa N."/>
            <person name="Tamura T."/>
        </authorList>
    </citation>
    <scope>NUCLEOTIDE SEQUENCE [LARGE SCALE GENOMIC DNA]</scope>
    <source>
        <strain evidence="7 8">NBRC 13850</strain>
    </source>
</reference>
<feature type="transmembrane region" description="Helical" evidence="6">
    <location>
        <begin position="223"/>
        <end position="242"/>
    </location>
</feature>
<sequence length="346" mass="36380">MGRTSGGQQSSVAIKERLARIPVIGPTWRAYSRYGDRYGNRLAAAVTYYGFLSLFPLITLAAAVVAAALDPSQVRRMQNKISEQIPGIADKLDLDALVRNAGAVGVIGGALLLVSGTGWVDATRSSIRAIWDVEEEPGNVVVRKIADVGVLIGLGLALALSVGASTFATVVIRHVSDSIGLEHQPVGRILLQIAAFAVAVGASVVLFLYLLVGMPRLTMHRSVAIKGALIGAVGFELLKLLVSSYIAGVAGKSAYGAFGVPVALLLWIYFVTRLLLFCAAWTANAQEAGEAADNIEAAAEKAAAEPPLDLSAYGTRPTHPIRTYALAIAGTATLGILLERFTRNHP</sequence>
<dbReference type="GO" id="GO:0005886">
    <property type="term" value="C:plasma membrane"/>
    <property type="evidence" value="ECO:0007669"/>
    <property type="project" value="UniProtKB-SubCell"/>
</dbReference>
<protein>
    <submittedName>
        <fullName evidence="7">Membrane protein</fullName>
    </submittedName>
</protein>
<evidence type="ECO:0000256" key="3">
    <source>
        <dbReference type="ARBA" id="ARBA00022692"/>
    </source>
</evidence>
<feature type="transmembrane region" description="Helical" evidence="6">
    <location>
        <begin position="189"/>
        <end position="211"/>
    </location>
</feature>
<organism evidence="7 8">
    <name type="scientific">Embleya hyalina</name>
    <dbReference type="NCBI Taxonomy" id="516124"/>
    <lineage>
        <taxon>Bacteria</taxon>
        <taxon>Bacillati</taxon>
        <taxon>Actinomycetota</taxon>
        <taxon>Actinomycetes</taxon>
        <taxon>Kitasatosporales</taxon>
        <taxon>Streptomycetaceae</taxon>
        <taxon>Embleya</taxon>
    </lineage>
</organism>
<keyword evidence="3 6" id="KW-0812">Transmembrane</keyword>
<dbReference type="NCBIfam" id="TIGR00765">
    <property type="entry name" value="yihY_not_rbn"/>
    <property type="match status" value="1"/>
</dbReference>